<feature type="domain" description="Protein kinase" evidence="5">
    <location>
        <begin position="29"/>
        <end position="282"/>
    </location>
</feature>
<evidence type="ECO:0000259" key="5">
    <source>
        <dbReference type="PROSITE" id="PS50011"/>
    </source>
</evidence>
<proteinExistence type="inferred from homology"/>
<dbReference type="InParanoid" id="H2YCR5"/>
<dbReference type="InterPro" id="IPR000719">
    <property type="entry name" value="Prot_kinase_dom"/>
</dbReference>
<dbReference type="FunCoup" id="H2YCR5">
    <property type="interactions" value="22"/>
</dbReference>
<protein>
    <recommendedName>
        <fullName evidence="5">Protein kinase domain-containing protein</fullName>
    </recommendedName>
</protein>
<evidence type="ECO:0000313" key="7">
    <source>
        <dbReference type="Proteomes" id="UP000007875"/>
    </source>
</evidence>
<dbReference type="PROSITE" id="PS00107">
    <property type="entry name" value="PROTEIN_KINASE_ATP"/>
    <property type="match status" value="1"/>
</dbReference>
<keyword evidence="1 3" id="KW-0547">Nucleotide-binding</keyword>
<reference evidence="6" key="3">
    <citation type="submission" date="2025-09" db="UniProtKB">
        <authorList>
            <consortium name="Ensembl"/>
        </authorList>
    </citation>
    <scope>IDENTIFICATION</scope>
</reference>
<feature type="binding site" evidence="3">
    <location>
        <position position="58"/>
    </location>
    <ligand>
        <name>ATP</name>
        <dbReference type="ChEBI" id="CHEBI:30616"/>
    </ligand>
</feature>
<reference evidence="6" key="2">
    <citation type="submission" date="2025-08" db="UniProtKB">
        <authorList>
            <consortium name="Ensembl"/>
        </authorList>
    </citation>
    <scope>IDENTIFICATION</scope>
</reference>
<sequence length="307" mass="34799">ILSIMEKKLIQKKTPWFDYASKGALEDFYTVKEIIGRGASSVVKLAEKNGTGEKYAVKILSKKAEKKLAQTEIGILLTISHPHIIKLYDIYESGSNIYLVLERVTGGELFDRIVSRGFYSERDAAHALKQILQAVSYLHSKDIVHRDLKPENLLYADESDNSTLKVADFGLSRIKDSDFMKTVCGTPGYVAPEILMGRPYTEAVDSWAIGVIAYILLCGFEPFHDDRGDQAMFQRILKCDYEFVSPCWDEISFGAKDLVRKLLVLNPKRRLTAKGALEHPWVKGQATNFVHMDRTIDKIKSYNAKRR</sequence>
<dbReference type="HOGENOM" id="CLU_000288_63_0_1"/>
<dbReference type="SMART" id="SM00220">
    <property type="entry name" value="S_TKc"/>
    <property type="match status" value="1"/>
</dbReference>
<keyword evidence="4" id="KW-0723">Serine/threonine-protein kinase</keyword>
<evidence type="ECO:0000256" key="1">
    <source>
        <dbReference type="ARBA" id="ARBA00022741"/>
    </source>
</evidence>
<dbReference type="eggNOG" id="KOG0032">
    <property type="taxonomic scope" value="Eukaryota"/>
</dbReference>
<dbReference type="AlphaFoldDB" id="H2YCR5"/>
<organism evidence="6 7">
    <name type="scientific">Ciona savignyi</name>
    <name type="common">Pacific transparent sea squirt</name>
    <dbReference type="NCBI Taxonomy" id="51511"/>
    <lineage>
        <taxon>Eukaryota</taxon>
        <taxon>Metazoa</taxon>
        <taxon>Chordata</taxon>
        <taxon>Tunicata</taxon>
        <taxon>Ascidiacea</taxon>
        <taxon>Phlebobranchia</taxon>
        <taxon>Cionidae</taxon>
        <taxon>Ciona</taxon>
    </lineage>
</organism>
<dbReference type="PROSITE" id="PS00108">
    <property type="entry name" value="PROTEIN_KINASE_ST"/>
    <property type="match status" value="1"/>
</dbReference>
<keyword evidence="2 3" id="KW-0067">ATP-binding</keyword>
<evidence type="ECO:0000256" key="4">
    <source>
        <dbReference type="RuleBase" id="RU000304"/>
    </source>
</evidence>
<dbReference type="PROSITE" id="PS50011">
    <property type="entry name" value="PROTEIN_KINASE_DOM"/>
    <property type="match status" value="1"/>
</dbReference>
<reference evidence="7" key="1">
    <citation type="submission" date="2003-08" db="EMBL/GenBank/DDBJ databases">
        <authorList>
            <person name="Birren B."/>
            <person name="Nusbaum C."/>
            <person name="Abebe A."/>
            <person name="Abouelleil A."/>
            <person name="Adekoya E."/>
            <person name="Ait-zahra M."/>
            <person name="Allen N."/>
            <person name="Allen T."/>
            <person name="An P."/>
            <person name="Anderson M."/>
            <person name="Anderson S."/>
            <person name="Arachchi H."/>
            <person name="Armbruster J."/>
            <person name="Bachantsang P."/>
            <person name="Baldwin J."/>
            <person name="Barry A."/>
            <person name="Bayul T."/>
            <person name="Blitshsteyn B."/>
            <person name="Bloom T."/>
            <person name="Blye J."/>
            <person name="Boguslavskiy L."/>
            <person name="Borowsky M."/>
            <person name="Boukhgalter B."/>
            <person name="Brunache A."/>
            <person name="Butler J."/>
            <person name="Calixte N."/>
            <person name="Calvo S."/>
            <person name="Camarata J."/>
            <person name="Campo K."/>
            <person name="Chang J."/>
            <person name="Cheshatsang Y."/>
            <person name="Citroen M."/>
            <person name="Collymore A."/>
            <person name="Considine T."/>
            <person name="Cook A."/>
            <person name="Cooke P."/>
            <person name="Corum B."/>
            <person name="Cuomo C."/>
            <person name="David R."/>
            <person name="Dawoe T."/>
            <person name="Degray S."/>
            <person name="Dodge S."/>
            <person name="Dooley K."/>
            <person name="Dorje P."/>
            <person name="Dorjee K."/>
            <person name="Dorris L."/>
            <person name="Duffey N."/>
            <person name="Dupes A."/>
            <person name="Elkins T."/>
            <person name="Engels R."/>
            <person name="Erickson J."/>
            <person name="Farina A."/>
            <person name="Faro S."/>
            <person name="Ferreira P."/>
            <person name="Fischer H."/>
            <person name="Fitzgerald M."/>
            <person name="Foley K."/>
            <person name="Gage D."/>
            <person name="Galagan J."/>
            <person name="Gearin G."/>
            <person name="Gnerre S."/>
            <person name="Gnirke A."/>
            <person name="Goyette A."/>
            <person name="Graham J."/>
            <person name="Grandbois E."/>
            <person name="Gyaltsen K."/>
            <person name="Hafez N."/>
            <person name="Hagopian D."/>
            <person name="Hagos B."/>
            <person name="Hall J."/>
            <person name="Hatcher B."/>
            <person name="Heller A."/>
            <person name="Higgins H."/>
            <person name="Honan T."/>
            <person name="Horn A."/>
            <person name="Houde N."/>
            <person name="Hughes L."/>
            <person name="Hulme W."/>
            <person name="Husby E."/>
            <person name="Iliev I."/>
            <person name="Jaffe D."/>
            <person name="Jones C."/>
            <person name="Kamal M."/>
            <person name="Kamat A."/>
            <person name="Kamvysselis M."/>
            <person name="Karlsson E."/>
            <person name="Kells C."/>
            <person name="Kieu A."/>
            <person name="Kisner P."/>
            <person name="Kodira C."/>
            <person name="Kulbokas E."/>
            <person name="Labutti K."/>
            <person name="Lama D."/>
            <person name="Landers T."/>
            <person name="Leger J."/>
            <person name="Levine S."/>
            <person name="Lewis D."/>
            <person name="Lewis T."/>
            <person name="Lindblad-toh K."/>
            <person name="Liu X."/>
            <person name="Lokyitsang T."/>
            <person name="Lokyitsang Y."/>
            <person name="Lucien O."/>
            <person name="Lui A."/>
            <person name="Ma L.J."/>
            <person name="Mabbitt R."/>
            <person name="Macdonald J."/>
            <person name="Maclean C."/>
            <person name="Major J."/>
            <person name="Manning J."/>
            <person name="Marabella R."/>
            <person name="Maru K."/>
            <person name="Matthews C."/>
            <person name="Mauceli E."/>
            <person name="Mccarthy M."/>
            <person name="Mcdonough S."/>
            <person name="Mcghee T."/>
            <person name="Meldrim J."/>
            <person name="Meneus L."/>
            <person name="Mesirov J."/>
            <person name="Mihalev A."/>
            <person name="Mihova T."/>
            <person name="Mikkelsen T."/>
            <person name="Mlenga V."/>
            <person name="Moru K."/>
            <person name="Mozes J."/>
            <person name="Mulrain L."/>
            <person name="Munson G."/>
            <person name="Naylor J."/>
            <person name="Newes C."/>
            <person name="Nguyen C."/>
            <person name="Nguyen N."/>
            <person name="Nguyen T."/>
            <person name="Nicol R."/>
            <person name="Nielsen C."/>
            <person name="Nizzari M."/>
            <person name="Norbu C."/>
            <person name="Norbu N."/>
            <person name="O'donnell P."/>
            <person name="Okoawo O."/>
            <person name="O'leary S."/>
            <person name="Omotosho B."/>
            <person name="O'neill K."/>
            <person name="Osman S."/>
            <person name="Parker S."/>
            <person name="Perrin D."/>
            <person name="Phunkhang P."/>
            <person name="Piqani B."/>
            <person name="Purcell S."/>
            <person name="Rachupka T."/>
            <person name="Ramasamy U."/>
            <person name="Rameau R."/>
            <person name="Ray V."/>
            <person name="Raymond C."/>
            <person name="Retta R."/>
            <person name="Richardson S."/>
            <person name="Rise C."/>
            <person name="Rodriguez J."/>
            <person name="Rogers J."/>
            <person name="Rogov P."/>
            <person name="Rutman M."/>
            <person name="Schupbach R."/>
            <person name="Seaman C."/>
            <person name="Settipalli S."/>
            <person name="Sharpe T."/>
            <person name="Sheridan J."/>
            <person name="Sherpa N."/>
            <person name="Shi J."/>
            <person name="Smirnov S."/>
            <person name="Smith C."/>
            <person name="Sougnez C."/>
            <person name="Spencer B."/>
            <person name="Stalker J."/>
            <person name="Stange-thomann N."/>
            <person name="Stavropoulos S."/>
            <person name="Stetson K."/>
            <person name="Stone C."/>
            <person name="Stone S."/>
            <person name="Stubbs M."/>
            <person name="Talamas J."/>
            <person name="Tchuinga P."/>
            <person name="Tenzing P."/>
            <person name="Tesfaye S."/>
            <person name="Theodore J."/>
            <person name="Thoulutsang Y."/>
            <person name="Topham K."/>
            <person name="Towey S."/>
            <person name="Tsamla T."/>
            <person name="Tsomo N."/>
            <person name="Vallee D."/>
            <person name="Vassiliev H."/>
            <person name="Venkataraman V."/>
            <person name="Vinson J."/>
            <person name="Vo A."/>
            <person name="Wade C."/>
            <person name="Wang S."/>
            <person name="Wangchuk T."/>
            <person name="Wangdi T."/>
            <person name="Whittaker C."/>
            <person name="Wilkinson J."/>
            <person name="Wu Y."/>
            <person name="Wyman D."/>
            <person name="Yadav S."/>
            <person name="Yang S."/>
            <person name="Yang X."/>
            <person name="Yeager S."/>
            <person name="Yee E."/>
            <person name="Young G."/>
            <person name="Zainoun J."/>
            <person name="Zembeck L."/>
            <person name="Zimmer A."/>
            <person name="Zody M."/>
            <person name="Lander E."/>
        </authorList>
    </citation>
    <scope>NUCLEOTIDE SEQUENCE [LARGE SCALE GENOMIC DNA]</scope>
</reference>
<accession>H2YCR5</accession>
<dbReference type="GeneTree" id="ENSGT00940000165071"/>
<keyword evidence="4" id="KW-0418">Kinase</keyword>
<dbReference type="PANTHER" id="PTHR24347">
    <property type="entry name" value="SERINE/THREONINE-PROTEIN KINASE"/>
    <property type="match status" value="1"/>
</dbReference>
<dbReference type="Gene3D" id="1.10.510.10">
    <property type="entry name" value="Transferase(Phosphotransferase) domain 1"/>
    <property type="match status" value="1"/>
</dbReference>
<dbReference type="GO" id="GO:0004674">
    <property type="term" value="F:protein serine/threonine kinase activity"/>
    <property type="evidence" value="ECO:0007669"/>
    <property type="project" value="UniProtKB-KW"/>
</dbReference>
<dbReference type="FunFam" id="1.10.510.10:FF:000255">
    <property type="entry name" value="Calcium/calmodulin-dependent protein kinase type IV"/>
    <property type="match status" value="1"/>
</dbReference>
<evidence type="ECO:0000256" key="3">
    <source>
        <dbReference type="PROSITE-ProRule" id="PRU10141"/>
    </source>
</evidence>
<dbReference type="GO" id="GO:0005524">
    <property type="term" value="F:ATP binding"/>
    <property type="evidence" value="ECO:0007669"/>
    <property type="project" value="UniProtKB-UniRule"/>
</dbReference>
<dbReference type="InterPro" id="IPR017441">
    <property type="entry name" value="Protein_kinase_ATP_BS"/>
</dbReference>
<dbReference type="OMA" id="WKAADPP"/>
<name>H2YCR5_CIOSA</name>
<dbReference type="InterPro" id="IPR008271">
    <property type="entry name" value="Ser/Thr_kinase_AS"/>
</dbReference>
<evidence type="ECO:0000256" key="2">
    <source>
        <dbReference type="ARBA" id="ARBA00022840"/>
    </source>
</evidence>
<dbReference type="STRING" id="51511.ENSCSAVP00000003113"/>
<dbReference type="InterPro" id="IPR011009">
    <property type="entry name" value="Kinase-like_dom_sf"/>
</dbReference>
<evidence type="ECO:0000313" key="6">
    <source>
        <dbReference type="Ensembl" id="ENSCSAVP00000003113.1"/>
    </source>
</evidence>
<keyword evidence="7" id="KW-1185">Reference proteome</keyword>
<keyword evidence="4" id="KW-0808">Transferase</keyword>
<dbReference type="Gene3D" id="3.30.200.20">
    <property type="entry name" value="Phosphorylase Kinase, domain 1"/>
    <property type="match status" value="1"/>
</dbReference>
<dbReference type="Proteomes" id="UP000007875">
    <property type="component" value="Unassembled WGS sequence"/>
</dbReference>
<dbReference type="Pfam" id="PF00069">
    <property type="entry name" value="Pkinase"/>
    <property type="match status" value="1"/>
</dbReference>
<dbReference type="Ensembl" id="ENSCSAVT00000003160.1">
    <property type="protein sequence ID" value="ENSCSAVP00000003113.1"/>
    <property type="gene ID" value="ENSCSAVG00000001847.1"/>
</dbReference>
<dbReference type="SUPFAM" id="SSF56112">
    <property type="entry name" value="Protein kinase-like (PK-like)"/>
    <property type="match status" value="1"/>
</dbReference>
<comment type="similarity">
    <text evidence="4">Belongs to the protein kinase superfamily.</text>
</comment>